<dbReference type="EnsemblMetazoa" id="tetur25g01960.1">
    <property type="protein sequence ID" value="tetur25g01960.1"/>
    <property type="gene ID" value="tetur25g01960"/>
</dbReference>
<dbReference type="Proteomes" id="UP000015104">
    <property type="component" value="Unassembled WGS sequence"/>
</dbReference>
<dbReference type="InterPro" id="IPR004035">
    <property type="entry name" value="Endouclease-III_FeS-bd_BS"/>
</dbReference>
<comment type="similarity">
    <text evidence="2 13">Belongs to the Nth/MutY family.</text>
</comment>
<sequence>MWNFLNIKTLAVMSLNTIKSRLRGAVPNDNTSVDIKPVIKRTRRAHLTIEDEKVYKVEVKVEPNKRIKEEIQKISTEEINKSESWTPANFNTIYDNIKTMRTWVEAPVDTMEGNTAEKPKGPNERFLVLFSLMISSRTKDTLNISKMKELKAKGLSLQYVLNKSVDELAQEIKPVNYYNNKAKFIKKTAEILAEKFNGDIPKTIEELKSLPGVGPKMSYLCLQSAWNITAGIGVDTHVHRLSNLFKWVRKPTKDPEDTRKDLQSWLPIELWDELNHHLVGFGQTICSPYKPRCEECLNNKICPGAFKYRTKKSKETP</sequence>
<protein>
    <recommendedName>
        <fullName evidence="13">Endonuclease III homolog</fullName>
        <ecNumber evidence="13">3.2.2.-</ecNumber>
        <ecNumber evidence="13">4.2.99.18</ecNumber>
    </recommendedName>
    <alternativeName>
        <fullName evidence="13">Bifunctional DNA N-glycosylase/DNA-(apurinic or apyrimidinic site) lyase</fullName>
        <shortName evidence="13">DNA glycosylase/AP lyase</shortName>
    </alternativeName>
</protein>
<keyword evidence="5 13" id="KW-0227">DNA damage</keyword>
<dbReference type="InterPro" id="IPR011257">
    <property type="entry name" value="DNA_glycosylase"/>
</dbReference>
<feature type="domain" description="HhH-GPD" evidence="14">
    <location>
        <begin position="134"/>
        <end position="284"/>
    </location>
</feature>
<comment type="subcellular location">
    <subcellularLocation>
        <location evidence="13">Nucleus</location>
    </subcellularLocation>
    <subcellularLocation>
        <location evidence="13">Mitochondrion</location>
    </subcellularLocation>
</comment>
<keyword evidence="6 13" id="KW-0378">Hydrolase</keyword>
<keyword evidence="12 13" id="KW-0326">Glycosidase</keyword>
<dbReference type="EMBL" id="CAEY01000677">
    <property type="status" value="NOT_ANNOTATED_CDS"/>
    <property type="molecule type" value="Genomic_DNA"/>
</dbReference>
<dbReference type="STRING" id="32264.T1KXD2"/>
<dbReference type="FunFam" id="1.10.340.30:FF:000005">
    <property type="entry name" value="Endonuclease III-like protein 1"/>
    <property type="match status" value="1"/>
</dbReference>
<keyword evidence="3" id="KW-0004">4Fe-4S</keyword>
<dbReference type="GO" id="GO:0005634">
    <property type="term" value="C:nucleus"/>
    <property type="evidence" value="ECO:0007669"/>
    <property type="project" value="UniProtKB-SubCell"/>
</dbReference>
<evidence type="ECO:0000256" key="5">
    <source>
        <dbReference type="ARBA" id="ARBA00022763"/>
    </source>
</evidence>
<dbReference type="SUPFAM" id="SSF48150">
    <property type="entry name" value="DNA-glycosylase"/>
    <property type="match status" value="1"/>
</dbReference>
<evidence type="ECO:0000256" key="3">
    <source>
        <dbReference type="ARBA" id="ARBA00022485"/>
    </source>
</evidence>
<evidence type="ECO:0000313" key="15">
    <source>
        <dbReference type="EnsemblMetazoa" id="tetur25g01960.1"/>
    </source>
</evidence>
<dbReference type="PROSITE" id="PS00764">
    <property type="entry name" value="ENDONUCLEASE_III_1"/>
    <property type="match status" value="1"/>
</dbReference>
<evidence type="ECO:0000256" key="8">
    <source>
        <dbReference type="ARBA" id="ARBA00023004"/>
    </source>
</evidence>
<keyword evidence="11 13" id="KW-0456">Lyase</keyword>
<dbReference type="Pfam" id="PF00633">
    <property type="entry name" value="HHH"/>
    <property type="match status" value="1"/>
</dbReference>
<dbReference type="CDD" id="cd00056">
    <property type="entry name" value="ENDO3c"/>
    <property type="match status" value="1"/>
</dbReference>
<dbReference type="AlphaFoldDB" id="T1KXD2"/>
<evidence type="ECO:0000313" key="16">
    <source>
        <dbReference type="Proteomes" id="UP000015104"/>
    </source>
</evidence>
<accession>T1KXD2</accession>
<dbReference type="GO" id="GO:0006285">
    <property type="term" value="P:base-excision repair, AP site formation"/>
    <property type="evidence" value="ECO:0007669"/>
    <property type="project" value="UniProtKB-UniRule"/>
</dbReference>
<evidence type="ECO:0000256" key="11">
    <source>
        <dbReference type="ARBA" id="ARBA00023239"/>
    </source>
</evidence>
<dbReference type="GO" id="GO:0000703">
    <property type="term" value="F:oxidized pyrimidine nucleobase lesion DNA N-glycosylase activity"/>
    <property type="evidence" value="ECO:0007669"/>
    <property type="project" value="UniProtKB-UniRule"/>
</dbReference>
<dbReference type="GO" id="GO:0140078">
    <property type="term" value="F:class I DNA-(apurinic or apyrimidinic site) endonuclease activity"/>
    <property type="evidence" value="ECO:0007669"/>
    <property type="project" value="UniProtKB-EC"/>
</dbReference>
<reference evidence="16" key="1">
    <citation type="submission" date="2011-08" db="EMBL/GenBank/DDBJ databases">
        <authorList>
            <person name="Rombauts S."/>
        </authorList>
    </citation>
    <scope>NUCLEOTIDE SEQUENCE</scope>
    <source>
        <strain evidence="16">London</strain>
    </source>
</reference>
<evidence type="ECO:0000256" key="12">
    <source>
        <dbReference type="ARBA" id="ARBA00023295"/>
    </source>
</evidence>
<reference evidence="15" key="2">
    <citation type="submission" date="2015-06" db="UniProtKB">
        <authorList>
            <consortium name="EnsemblMetazoa"/>
        </authorList>
    </citation>
    <scope>IDENTIFICATION</scope>
</reference>
<dbReference type="HOGENOM" id="CLU_012862_4_2_1"/>
<comment type="caution">
    <text evidence="13">Lacks conserved residue(s) required for the propagation of feature annotation.</text>
</comment>
<keyword evidence="16" id="KW-1185">Reference proteome</keyword>
<keyword evidence="4" id="KW-0479">Metal-binding</keyword>
<dbReference type="OrthoDB" id="2099276at2759"/>
<evidence type="ECO:0000259" key="14">
    <source>
        <dbReference type="SMART" id="SM00478"/>
    </source>
</evidence>
<comment type="catalytic activity">
    <reaction evidence="13">
        <text>2'-deoxyribonucleotide-(2'-deoxyribose 5'-phosphate)-2'-deoxyribonucleotide-DNA = a 3'-end 2'-deoxyribonucleotide-(2,3-dehydro-2,3-deoxyribose 5'-phosphate)-DNA + a 5'-end 5'-phospho-2'-deoxyribonucleoside-DNA + H(+)</text>
        <dbReference type="Rhea" id="RHEA:66592"/>
        <dbReference type="Rhea" id="RHEA-COMP:13180"/>
        <dbReference type="Rhea" id="RHEA-COMP:16897"/>
        <dbReference type="Rhea" id="RHEA-COMP:17067"/>
        <dbReference type="ChEBI" id="CHEBI:15378"/>
        <dbReference type="ChEBI" id="CHEBI:136412"/>
        <dbReference type="ChEBI" id="CHEBI:157695"/>
        <dbReference type="ChEBI" id="CHEBI:167181"/>
        <dbReference type="EC" id="4.2.99.18"/>
    </reaction>
</comment>
<dbReference type="FunFam" id="1.10.1670.10:FF:000003">
    <property type="entry name" value="Endonuclease III homolog"/>
    <property type="match status" value="1"/>
</dbReference>
<dbReference type="eggNOG" id="KOG1921">
    <property type="taxonomic scope" value="Eukaryota"/>
</dbReference>
<dbReference type="GO" id="GO:0046872">
    <property type="term" value="F:metal ion binding"/>
    <property type="evidence" value="ECO:0007669"/>
    <property type="project" value="UniProtKB-KW"/>
</dbReference>
<dbReference type="HAMAP" id="MF_03183">
    <property type="entry name" value="Endonuclease_III_Nth"/>
    <property type="match status" value="1"/>
</dbReference>
<comment type="cofactor">
    <cofactor evidence="1">
        <name>[4Fe-4S] cluster</name>
        <dbReference type="ChEBI" id="CHEBI:49883"/>
    </cofactor>
</comment>
<dbReference type="Gene3D" id="1.10.340.30">
    <property type="entry name" value="Hypothetical protein, domain 2"/>
    <property type="match status" value="1"/>
</dbReference>
<dbReference type="GO" id="GO:0051539">
    <property type="term" value="F:4 iron, 4 sulfur cluster binding"/>
    <property type="evidence" value="ECO:0007669"/>
    <property type="project" value="UniProtKB-KW"/>
</dbReference>
<dbReference type="Pfam" id="PF00730">
    <property type="entry name" value="HhH-GPD"/>
    <property type="match status" value="1"/>
</dbReference>
<name>T1KXD2_TETUR</name>
<dbReference type="SMART" id="SM00478">
    <property type="entry name" value="ENDO3c"/>
    <property type="match status" value="1"/>
</dbReference>
<dbReference type="InterPro" id="IPR030841">
    <property type="entry name" value="NTH1"/>
</dbReference>
<organism evidence="15 16">
    <name type="scientific">Tetranychus urticae</name>
    <name type="common">Two-spotted spider mite</name>
    <dbReference type="NCBI Taxonomy" id="32264"/>
    <lineage>
        <taxon>Eukaryota</taxon>
        <taxon>Metazoa</taxon>
        <taxon>Ecdysozoa</taxon>
        <taxon>Arthropoda</taxon>
        <taxon>Chelicerata</taxon>
        <taxon>Arachnida</taxon>
        <taxon>Acari</taxon>
        <taxon>Acariformes</taxon>
        <taxon>Trombidiformes</taxon>
        <taxon>Prostigmata</taxon>
        <taxon>Eleutherengona</taxon>
        <taxon>Raphignathae</taxon>
        <taxon>Tetranychoidea</taxon>
        <taxon>Tetranychidae</taxon>
        <taxon>Tetranychus</taxon>
    </lineage>
</organism>
<dbReference type="GO" id="GO:0005739">
    <property type="term" value="C:mitochondrion"/>
    <property type="evidence" value="ECO:0007669"/>
    <property type="project" value="UniProtKB-SubCell"/>
</dbReference>
<evidence type="ECO:0000256" key="9">
    <source>
        <dbReference type="ARBA" id="ARBA00023014"/>
    </source>
</evidence>
<evidence type="ECO:0000256" key="4">
    <source>
        <dbReference type="ARBA" id="ARBA00022723"/>
    </source>
</evidence>
<keyword evidence="7" id="KW-0809">Transit peptide</keyword>
<dbReference type="InterPro" id="IPR023170">
    <property type="entry name" value="HhH_base_excis_C"/>
</dbReference>
<dbReference type="InterPro" id="IPR003651">
    <property type="entry name" value="Endonuclease3_FeS-loop_motif"/>
</dbReference>
<dbReference type="PANTHER" id="PTHR43286">
    <property type="entry name" value="ENDONUCLEASE III-LIKE PROTEIN 1"/>
    <property type="match status" value="1"/>
</dbReference>
<dbReference type="KEGG" id="tut:107368093"/>
<evidence type="ECO:0000256" key="6">
    <source>
        <dbReference type="ARBA" id="ARBA00022801"/>
    </source>
</evidence>
<dbReference type="EC" id="4.2.99.18" evidence="13"/>
<evidence type="ECO:0000256" key="1">
    <source>
        <dbReference type="ARBA" id="ARBA00001966"/>
    </source>
</evidence>
<evidence type="ECO:0000256" key="7">
    <source>
        <dbReference type="ARBA" id="ARBA00022946"/>
    </source>
</evidence>
<keyword evidence="13" id="KW-0496">Mitochondrion</keyword>
<gene>
    <name evidence="13" type="primary">NTH1</name>
    <name evidence="15" type="synonym">107368093</name>
</gene>
<dbReference type="PANTHER" id="PTHR43286:SF1">
    <property type="entry name" value="ENDONUCLEASE III-LIKE PROTEIN 1"/>
    <property type="match status" value="1"/>
</dbReference>
<keyword evidence="10 13" id="KW-0234">DNA repair</keyword>
<proteinExistence type="inferred from homology"/>
<dbReference type="EC" id="3.2.2.-" evidence="13"/>
<dbReference type="SMART" id="SM00525">
    <property type="entry name" value="FES"/>
    <property type="match status" value="1"/>
</dbReference>
<dbReference type="GO" id="GO:0003677">
    <property type="term" value="F:DNA binding"/>
    <property type="evidence" value="ECO:0007669"/>
    <property type="project" value="UniProtKB-UniRule"/>
</dbReference>
<comment type="function">
    <text evidence="13">Bifunctional DNA N-glycosylase with associated apurinic/apyrimidinic (AP) lyase function that catalyzes the first step in base excision repair (BER), the primary repair pathway for the repair of oxidative DNA damage. The DNA N-glycosylase activity releases the damaged DNA base from DNA by cleaving the N-glycosidic bond, leaving an AP site. The AP lyase activity cleaves the phosphodiester bond 3' to the AP site by a beta-elimination. Primarily recognizes and repairs oxidative base damage of pyrimidines.</text>
</comment>
<dbReference type="OMA" id="WQQFTHL"/>
<dbReference type="GO" id="GO:0006289">
    <property type="term" value="P:nucleotide-excision repair"/>
    <property type="evidence" value="ECO:0007669"/>
    <property type="project" value="TreeGrafter"/>
</dbReference>
<dbReference type="InterPro" id="IPR003265">
    <property type="entry name" value="HhH-GPD_domain"/>
</dbReference>
<keyword evidence="9" id="KW-0411">Iron-sulfur</keyword>
<dbReference type="Gene3D" id="1.10.1670.10">
    <property type="entry name" value="Helix-hairpin-Helix base-excision DNA repair enzymes (C-terminal)"/>
    <property type="match status" value="1"/>
</dbReference>
<evidence type="ECO:0000256" key="13">
    <source>
        <dbReference type="HAMAP-Rule" id="MF_03183"/>
    </source>
</evidence>
<keyword evidence="13" id="KW-0539">Nucleus</keyword>
<evidence type="ECO:0000256" key="2">
    <source>
        <dbReference type="ARBA" id="ARBA00008343"/>
    </source>
</evidence>
<dbReference type="InterPro" id="IPR000445">
    <property type="entry name" value="HhH_motif"/>
</dbReference>
<keyword evidence="8" id="KW-0408">Iron</keyword>
<evidence type="ECO:0000256" key="10">
    <source>
        <dbReference type="ARBA" id="ARBA00023204"/>
    </source>
</evidence>